<name>A0A8S9G691_BRACR</name>
<organism evidence="11 12">
    <name type="scientific">Brassica cretica</name>
    <name type="common">Mustard</name>
    <dbReference type="NCBI Taxonomy" id="69181"/>
    <lineage>
        <taxon>Eukaryota</taxon>
        <taxon>Viridiplantae</taxon>
        <taxon>Streptophyta</taxon>
        <taxon>Embryophyta</taxon>
        <taxon>Tracheophyta</taxon>
        <taxon>Spermatophyta</taxon>
        <taxon>Magnoliopsida</taxon>
        <taxon>eudicotyledons</taxon>
        <taxon>Gunneridae</taxon>
        <taxon>Pentapetalae</taxon>
        <taxon>rosids</taxon>
        <taxon>malvids</taxon>
        <taxon>Brassicales</taxon>
        <taxon>Brassicaceae</taxon>
        <taxon>Brassiceae</taxon>
        <taxon>Brassica</taxon>
    </lineage>
</organism>
<dbReference type="PANTHER" id="PTHR31213:SF61">
    <property type="entry name" value="ABSCISIC ACID RECEPTOR PYL10"/>
    <property type="match status" value="1"/>
</dbReference>
<dbReference type="EMBL" id="QGKW02002005">
    <property type="protein sequence ID" value="KAF2540759.1"/>
    <property type="molecule type" value="Genomic_DNA"/>
</dbReference>
<keyword evidence="9" id="KW-0539">Nucleus</keyword>
<dbReference type="GO" id="GO:0038023">
    <property type="term" value="F:signaling receptor activity"/>
    <property type="evidence" value="ECO:0007669"/>
    <property type="project" value="TreeGrafter"/>
</dbReference>
<keyword evidence="6" id="KW-0963">Cytoplasm</keyword>
<evidence type="ECO:0000313" key="11">
    <source>
        <dbReference type="EMBL" id="KAF2540759.1"/>
    </source>
</evidence>
<evidence type="ECO:0000256" key="5">
    <source>
        <dbReference type="ARBA" id="ARBA00022475"/>
    </source>
</evidence>
<dbReference type="GO" id="GO:0009738">
    <property type="term" value="P:abscisic acid-activated signaling pathway"/>
    <property type="evidence" value="ECO:0007669"/>
    <property type="project" value="UniProtKB-KW"/>
</dbReference>
<dbReference type="PANTHER" id="PTHR31213">
    <property type="entry name" value="OS08G0374000 PROTEIN-RELATED"/>
    <property type="match status" value="1"/>
</dbReference>
<dbReference type="InterPro" id="IPR050279">
    <property type="entry name" value="Plant_def-hormone_signal"/>
</dbReference>
<sequence>MMNADETKNVESEYIKMHHAHGELLESQCSSTLVKHIKAPLHLVWSLVRRFDQPQKYKPFISGCVVKDKKLEIGSVREVDVRSGLPATKSTEILEFLDDNQHVLSIRINYSSVISLHPETIEGRAGTLVIESFVVDVAEGNTKEETCFFVEALIQCNLKSLAYVSESLEAESIAQMV</sequence>
<dbReference type="SUPFAM" id="SSF55961">
    <property type="entry name" value="Bet v1-like"/>
    <property type="match status" value="1"/>
</dbReference>
<accession>A0A8S9G691</accession>
<dbReference type="GO" id="GO:0005737">
    <property type="term" value="C:cytoplasm"/>
    <property type="evidence" value="ECO:0007669"/>
    <property type="project" value="UniProtKB-SubCell"/>
</dbReference>
<dbReference type="Proteomes" id="UP000712281">
    <property type="component" value="Unassembled WGS sequence"/>
</dbReference>
<keyword evidence="8" id="KW-0675">Receptor</keyword>
<protein>
    <submittedName>
        <fullName evidence="11">Uncharacterized protein</fullName>
    </submittedName>
</protein>
<dbReference type="OrthoDB" id="4436220at2759"/>
<dbReference type="InterPro" id="IPR019587">
    <property type="entry name" value="Polyketide_cyclase/dehydratase"/>
</dbReference>
<comment type="subcellular location">
    <subcellularLocation>
        <location evidence="2">Cell membrane</location>
    </subcellularLocation>
    <subcellularLocation>
        <location evidence="3">Cytoplasm</location>
    </subcellularLocation>
    <subcellularLocation>
        <location evidence="1">Nucleus</location>
    </subcellularLocation>
</comment>
<comment type="caution">
    <text evidence="11">The sequence shown here is derived from an EMBL/GenBank/DDBJ whole genome shotgun (WGS) entry which is preliminary data.</text>
</comment>
<reference evidence="11" key="1">
    <citation type="submission" date="2019-12" db="EMBL/GenBank/DDBJ databases">
        <title>Genome sequencing and annotation of Brassica cretica.</title>
        <authorList>
            <person name="Studholme D.J."/>
            <person name="Sarris P.F."/>
        </authorList>
    </citation>
    <scope>NUCLEOTIDE SEQUENCE</scope>
    <source>
        <strain evidence="11">PFS-001/15</strain>
        <tissue evidence="11">Leaf</tissue>
    </source>
</reference>
<gene>
    <name evidence="11" type="ORF">F2Q68_00030355</name>
</gene>
<dbReference type="GO" id="GO:0005634">
    <property type="term" value="C:nucleus"/>
    <property type="evidence" value="ECO:0007669"/>
    <property type="project" value="UniProtKB-SubCell"/>
</dbReference>
<keyword evidence="10" id="KW-0650">Protein phosphatase inhibitor</keyword>
<dbReference type="Gene3D" id="3.30.530.20">
    <property type="match status" value="1"/>
</dbReference>
<evidence type="ECO:0000256" key="7">
    <source>
        <dbReference type="ARBA" id="ARBA00022682"/>
    </source>
</evidence>
<evidence type="ECO:0000256" key="1">
    <source>
        <dbReference type="ARBA" id="ARBA00004123"/>
    </source>
</evidence>
<evidence type="ECO:0000256" key="8">
    <source>
        <dbReference type="ARBA" id="ARBA00023170"/>
    </source>
</evidence>
<keyword evidence="7" id="KW-0938">Abscisic acid signaling pathway</keyword>
<keyword evidence="5" id="KW-1003">Cell membrane</keyword>
<evidence type="ECO:0000256" key="3">
    <source>
        <dbReference type="ARBA" id="ARBA00004496"/>
    </source>
</evidence>
<evidence type="ECO:0000313" key="12">
    <source>
        <dbReference type="Proteomes" id="UP000712281"/>
    </source>
</evidence>
<dbReference type="GO" id="GO:0005886">
    <property type="term" value="C:plasma membrane"/>
    <property type="evidence" value="ECO:0007669"/>
    <property type="project" value="UniProtKB-SubCell"/>
</dbReference>
<evidence type="ECO:0000256" key="9">
    <source>
        <dbReference type="ARBA" id="ARBA00023242"/>
    </source>
</evidence>
<dbReference type="GO" id="GO:0010427">
    <property type="term" value="F:abscisic acid binding"/>
    <property type="evidence" value="ECO:0007669"/>
    <property type="project" value="TreeGrafter"/>
</dbReference>
<evidence type="ECO:0000256" key="6">
    <source>
        <dbReference type="ARBA" id="ARBA00022490"/>
    </source>
</evidence>
<keyword evidence="5" id="KW-0472">Membrane</keyword>
<dbReference type="CDD" id="cd07821">
    <property type="entry name" value="PYR_PYL_RCAR_like"/>
    <property type="match status" value="1"/>
</dbReference>
<dbReference type="AlphaFoldDB" id="A0A8S9G691"/>
<evidence type="ECO:0000256" key="4">
    <source>
        <dbReference type="ARBA" id="ARBA00008594"/>
    </source>
</evidence>
<evidence type="ECO:0000256" key="2">
    <source>
        <dbReference type="ARBA" id="ARBA00004236"/>
    </source>
</evidence>
<proteinExistence type="inferred from homology"/>
<dbReference type="GO" id="GO:0004864">
    <property type="term" value="F:protein phosphatase inhibitor activity"/>
    <property type="evidence" value="ECO:0007669"/>
    <property type="project" value="UniProtKB-KW"/>
</dbReference>
<evidence type="ECO:0000256" key="10">
    <source>
        <dbReference type="ARBA" id="ARBA00023272"/>
    </source>
</evidence>
<dbReference type="InterPro" id="IPR023393">
    <property type="entry name" value="START-like_dom_sf"/>
</dbReference>
<dbReference type="Pfam" id="PF10604">
    <property type="entry name" value="Polyketide_cyc2"/>
    <property type="match status" value="1"/>
</dbReference>
<comment type="similarity">
    <text evidence="4">Belongs to the PYR/PYL/RCAR abscisic acid intracellular receptor family.</text>
</comment>